<dbReference type="AlphaFoldDB" id="A0A4D6IUH6"/>
<dbReference type="EMBL" id="MK360096">
    <property type="protein sequence ID" value="QCC70447.1"/>
    <property type="molecule type" value="Genomic_DNA"/>
</dbReference>
<dbReference type="Pfam" id="PF20229">
    <property type="entry name" value="ChrB_N"/>
    <property type="match status" value="1"/>
</dbReference>
<evidence type="ECO:0000313" key="2">
    <source>
        <dbReference type="EMBL" id="QCC70447.1"/>
    </source>
</evidence>
<dbReference type="InterPro" id="IPR046858">
    <property type="entry name" value="ChrB_N"/>
</dbReference>
<name>A0A4D6IUH6_SALER</name>
<sequence>MNAQNWLLLTYKVPPEPAKKRIALWRKLKGMGAVYLQNGVCLLPKTDDHTRRLKIIENEINEMAGDSVLLETVALDRAQEDKVIASFKADRDEEYKELLGKCADFEAEIAHETEVQHFTYAELEENDVDLKKLLSWLEKIAKLDFYGATLAAEAAERLKGCEALLDAYAQRVFDAHDENR</sequence>
<feature type="domain" description="ChrB N-terminal" evidence="1">
    <location>
        <begin position="21"/>
        <end position="177"/>
    </location>
</feature>
<evidence type="ECO:0000259" key="1">
    <source>
        <dbReference type="Pfam" id="PF20229"/>
    </source>
</evidence>
<reference evidence="2" key="1">
    <citation type="submission" date="2019-01" db="EMBL/GenBank/DDBJ databases">
        <title>Characterization of mcr-5 harboring Salmonella enterica subsp. enterica serovar Typhimurium isolates from animal and food origin in Germany.</title>
        <authorList>
            <person name="Borowiak M."/>
            <person name="Hammerl J.A."/>
            <person name="Deneke C."/>
            <person name="Fischer J."/>
            <person name="Szabo I."/>
            <person name="Malorny B."/>
        </authorList>
    </citation>
    <scope>NUCLEOTIDE SEQUENCE</scope>
    <source>
        <strain evidence="2">13-SA02717</strain>
        <plasmid evidence="2">pSE13-SA02717</plasmid>
    </source>
</reference>
<protein>
    <submittedName>
        <fullName evidence="2">ChrB domain protein</fullName>
    </submittedName>
</protein>
<geneLocation type="plasmid" evidence="2">
    <name>pSE13-SA02717</name>
</geneLocation>
<proteinExistence type="predicted"/>
<organism evidence="2">
    <name type="scientific">Salmonella enterica</name>
    <name type="common">Salmonella choleraesuis</name>
    <dbReference type="NCBI Taxonomy" id="28901"/>
    <lineage>
        <taxon>Bacteria</taxon>
        <taxon>Pseudomonadati</taxon>
        <taxon>Pseudomonadota</taxon>
        <taxon>Gammaproteobacteria</taxon>
        <taxon>Enterobacterales</taxon>
        <taxon>Enterobacteriaceae</taxon>
        <taxon>Salmonella</taxon>
    </lineage>
</organism>
<keyword evidence="2" id="KW-0614">Plasmid</keyword>
<dbReference type="RefSeq" id="WP_172694607.1">
    <property type="nucleotide sequence ID" value="NZ_MK360096.1"/>
</dbReference>
<accession>A0A4D6IUH6</accession>